<sequence length="298" mass="31944">MRPRDTHTAGLSPVVVVLSASLLLAATLLLTTQLALSAQRGAVSQAQLLTAQYAAESGVNRGMYRLATIQQALQGSNLDFAPLRLVNGVTKNVPFKDADFAAMALAFCNGGTTTTTTVSAADQKIFDEATSRVTCTPPATSTAASRFEVLARLMNANGYVPILRAQGFSAEGAANRAKALVSDTLENRLTWWNTFLSPAAPDAQSGDINYQTNVSVRNYRLETYKDVNGLVKGYRFYFKSNLTSTGSQQGTDAARVLSPATAQDRNGIYWLDIRPMRVGVYSFDSACAPTGFAFRAQG</sequence>
<proteinExistence type="predicted"/>
<accession>A0AAU6PYI7</accession>
<evidence type="ECO:0000313" key="1">
    <source>
        <dbReference type="EMBL" id="WYF43375.1"/>
    </source>
</evidence>
<dbReference type="AlphaFoldDB" id="A0AAU6PYI7"/>
<name>A0AAU6PYI7_9DEIO</name>
<reference evidence="1" key="1">
    <citation type="submission" date="2024-03" db="EMBL/GenBank/DDBJ databases">
        <title>Deinococcus weizhi sp. nov., isolated from human skin.</title>
        <authorList>
            <person name="Wei Z."/>
            <person name="Tian F."/>
            <person name="Yang C."/>
            <person name="Xin L.T."/>
            <person name="Wen Z.J."/>
            <person name="Lan K.C."/>
            <person name="Yu L."/>
            <person name="Zhe W."/>
            <person name="Dan F.D."/>
            <person name="Jun W."/>
            <person name="Rui Z."/>
            <person name="Yong X.J."/>
            <person name="Ting Y."/>
            <person name="Wei X."/>
            <person name="Xu Z.G."/>
            <person name="Xin Z."/>
            <person name="Dong F.G."/>
            <person name="Ni X.M."/>
            <person name="Zheng M.G."/>
            <person name="Chun Y."/>
            <person name="Qian W.X."/>
        </authorList>
    </citation>
    <scope>NUCLEOTIDE SEQUENCE</scope>
    <source>
        <strain evidence="1">VB142</strain>
    </source>
</reference>
<dbReference type="EMBL" id="CP149782">
    <property type="protein sequence ID" value="WYF43375.1"/>
    <property type="molecule type" value="Genomic_DNA"/>
</dbReference>
<evidence type="ECO:0008006" key="2">
    <source>
        <dbReference type="Google" id="ProtNLM"/>
    </source>
</evidence>
<protein>
    <recommendedName>
        <fullName evidence="2">Type 4 fimbrial biogenesis protein PilX N-terminal domain-containing protein</fullName>
    </recommendedName>
</protein>
<organism evidence="1">
    <name type="scientific">Deinococcus sp. VB142</name>
    <dbReference type="NCBI Taxonomy" id="3112952"/>
    <lineage>
        <taxon>Bacteria</taxon>
        <taxon>Thermotogati</taxon>
        <taxon>Deinococcota</taxon>
        <taxon>Deinococci</taxon>
        <taxon>Deinococcales</taxon>
        <taxon>Deinococcaceae</taxon>
        <taxon>Deinococcus</taxon>
    </lineage>
</organism>
<dbReference type="RefSeq" id="WP_339093995.1">
    <property type="nucleotide sequence ID" value="NZ_CP149782.1"/>
</dbReference>
<gene>
    <name evidence="1" type="ORF">WDJ50_08000</name>
</gene>